<dbReference type="Proteomes" id="UP000693765">
    <property type="component" value="Segment"/>
</dbReference>
<organism evidence="1 2">
    <name type="scientific">Stenotrophomonas phage BUCT598</name>
    <dbReference type="NCBI Taxonomy" id="2834253"/>
    <lineage>
        <taxon>Viruses</taxon>
        <taxon>Duplodnaviria</taxon>
        <taxon>Heunggongvirae</taxon>
        <taxon>Uroviricota</taxon>
        <taxon>Caudoviricetes</taxon>
        <taxon>Autographivirales</taxon>
        <taxon>Autonotataviridae</taxon>
        <taxon>Gujervirinae</taxon>
        <taxon>Smasvirus</taxon>
        <taxon>Smasvirus BUCT598</taxon>
    </lineage>
</organism>
<evidence type="ECO:0000313" key="1">
    <source>
        <dbReference type="EMBL" id="QWT56551.1"/>
    </source>
</evidence>
<sequence>MAGRKWRLKWSANWQAWGYRPLHTIPPVHIIAFMAELNRLNSEVTREGR</sequence>
<name>A0A8F2F4D2_9CAUD</name>
<proteinExistence type="predicted"/>
<protein>
    <submittedName>
        <fullName evidence="1">Uncharacterized protein</fullName>
    </submittedName>
</protein>
<accession>A0A8F2F4D2</accession>
<evidence type="ECO:0000313" key="2">
    <source>
        <dbReference type="Proteomes" id="UP000693765"/>
    </source>
</evidence>
<dbReference type="EMBL" id="MW831865">
    <property type="protein sequence ID" value="QWT56551.1"/>
    <property type="molecule type" value="Genomic_DNA"/>
</dbReference>
<reference evidence="1" key="1">
    <citation type="submission" date="2021-03" db="EMBL/GenBank/DDBJ databases">
        <authorList>
            <person name="Tong Y."/>
            <person name="Zhang W."/>
            <person name="Tian F."/>
            <person name="Li J."/>
            <person name="He X."/>
        </authorList>
    </citation>
    <scope>NUCLEOTIDE SEQUENCE</scope>
</reference>
<keyword evidence="2" id="KW-1185">Reference proteome</keyword>